<gene>
    <name evidence="2" type="ORF">SAMN05216372_10355</name>
</gene>
<keyword evidence="1" id="KW-0732">Signal</keyword>
<protein>
    <submittedName>
        <fullName evidence="2">Uncharacterized protein</fullName>
    </submittedName>
</protein>
<feature type="chain" id="PRO_5017221807" evidence="1">
    <location>
        <begin position="35"/>
        <end position="147"/>
    </location>
</feature>
<evidence type="ECO:0000256" key="1">
    <source>
        <dbReference type="SAM" id="SignalP"/>
    </source>
</evidence>
<evidence type="ECO:0000313" key="2">
    <source>
        <dbReference type="EMBL" id="SFD65718.1"/>
    </source>
</evidence>
<dbReference type="Proteomes" id="UP000243950">
    <property type="component" value="Unassembled WGS sequence"/>
</dbReference>
<accession>A0A1I1U812</accession>
<reference evidence="3" key="1">
    <citation type="submission" date="2016-10" db="EMBL/GenBank/DDBJ databases">
        <authorList>
            <person name="Varghese N."/>
            <person name="Submissions S."/>
        </authorList>
    </citation>
    <scope>NUCLEOTIDE SEQUENCE [LARGE SCALE GENOMIC DNA]</scope>
    <source>
        <strain evidence="3">JCM 2783</strain>
    </source>
</reference>
<organism evidence="2 3">
    <name type="scientific">Pseudomonas straminea</name>
    <dbReference type="NCBI Taxonomy" id="47882"/>
    <lineage>
        <taxon>Bacteria</taxon>
        <taxon>Pseudomonadati</taxon>
        <taxon>Pseudomonadota</taxon>
        <taxon>Gammaproteobacteria</taxon>
        <taxon>Pseudomonadales</taxon>
        <taxon>Pseudomonadaceae</taxon>
        <taxon>Phytopseudomonas</taxon>
    </lineage>
</organism>
<name>A0A1I1U812_PSEOC</name>
<feature type="signal peptide" evidence="1">
    <location>
        <begin position="1"/>
        <end position="34"/>
    </location>
</feature>
<evidence type="ECO:0000313" key="3">
    <source>
        <dbReference type="Proteomes" id="UP000243950"/>
    </source>
</evidence>
<proteinExistence type="predicted"/>
<keyword evidence="3" id="KW-1185">Reference proteome</keyword>
<dbReference type="EMBL" id="FOMO01000003">
    <property type="protein sequence ID" value="SFD65718.1"/>
    <property type="molecule type" value="Genomic_DNA"/>
</dbReference>
<dbReference type="AlphaFoldDB" id="A0A1I1U812"/>
<dbReference type="RefSeq" id="WP_143103575.1">
    <property type="nucleotide sequence ID" value="NZ_BSSG01000004.1"/>
</dbReference>
<sequence length="147" mass="16305">MLSTSPFCTAKRHGLAPSPTTLFVLLITCCPALAVAAKPNMAGDYVGQVENAGKLDKVVTSLRWSGKETLSGTYVITDQDGETKGRLKDCKRLHSQLLKCVWVDKYGYGHLELNFDDRFTEFYGQWSYFGGGERYVWDGAKKLASPI</sequence>